<dbReference type="EMBL" id="WTYB01000001">
    <property type="protein sequence ID" value="MXP38256.1"/>
    <property type="molecule type" value="Genomic_DNA"/>
</dbReference>
<sequence length="55" mass="5664">MKDRMMSQQLTLSSLFCVLALAGLCVVTGARDLTSGAVGPKVAEQAELSPGLLQG</sequence>
<dbReference type="EMBL" id="JACICE010000001">
    <property type="protein sequence ID" value="MBB3774082.1"/>
    <property type="molecule type" value="Genomic_DNA"/>
</dbReference>
<proteinExistence type="predicted"/>
<dbReference type="Proteomes" id="UP000548685">
    <property type="component" value="Unassembled WGS sequence"/>
</dbReference>
<evidence type="ECO:0000313" key="1">
    <source>
        <dbReference type="EMBL" id="MBB3774082.1"/>
    </source>
</evidence>
<comment type="caution">
    <text evidence="2">The sequence shown here is derived from an EMBL/GenBank/DDBJ whole genome shotgun (WGS) entry which is preliminary data.</text>
</comment>
<evidence type="ECO:0000313" key="3">
    <source>
        <dbReference type="Proteomes" id="UP000430021"/>
    </source>
</evidence>
<gene>
    <name evidence="1" type="ORF">FHS52_000025</name>
    <name evidence="2" type="ORF">GRI59_06460</name>
</gene>
<accession>A0A6I4UIF6</accession>
<dbReference type="AlphaFoldDB" id="A0A6I4UIF6"/>
<organism evidence="2 3">
    <name type="scientific">Erythrobacter ramosus</name>
    <dbReference type="NCBI Taxonomy" id="35811"/>
    <lineage>
        <taxon>Bacteria</taxon>
        <taxon>Pseudomonadati</taxon>
        <taxon>Pseudomonadota</taxon>
        <taxon>Alphaproteobacteria</taxon>
        <taxon>Sphingomonadales</taxon>
        <taxon>Erythrobacteraceae</taxon>
        <taxon>Erythrobacter/Porphyrobacter group</taxon>
        <taxon>Erythrobacter</taxon>
    </lineage>
</organism>
<dbReference type="RefSeq" id="WP_160760321.1">
    <property type="nucleotide sequence ID" value="NZ_BAAADZ010000002.1"/>
</dbReference>
<reference evidence="1 4" key="2">
    <citation type="submission" date="2020-08" db="EMBL/GenBank/DDBJ databases">
        <title>Genomic Encyclopedia of Type Strains, Phase IV (KMG-IV): sequencing the most valuable type-strain genomes for metagenomic binning, comparative biology and taxonomic classification.</title>
        <authorList>
            <person name="Goeker M."/>
        </authorList>
    </citation>
    <scope>NUCLEOTIDE SEQUENCE [LARGE SCALE GENOMIC DNA]</scope>
    <source>
        <strain evidence="1 4">DSM 8510</strain>
    </source>
</reference>
<evidence type="ECO:0000313" key="2">
    <source>
        <dbReference type="EMBL" id="MXP38256.1"/>
    </source>
</evidence>
<evidence type="ECO:0000313" key="4">
    <source>
        <dbReference type="Proteomes" id="UP000548685"/>
    </source>
</evidence>
<protein>
    <submittedName>
        <fullName evidence="2">Uncharacterized protein</fullName>
    </submittedName>
</protein>
<reference evidence="2 3" key="1">
    <citation type="submission" date="2019-12" db="EMBL/GenBank/DDBJ databases">
        <title>Genomic-based taxomic classification of the family Erythrobacteraceae.</title>
        <authorList>
            <person name="Xu L."/>
        </authorList>
    </citation>
    <scope>NUCLEOTIDE SEQUENCE [LARGE SCALE GENOMIC DNA]</scope>
    <source>
        <strain evidence="2 3">JCM 10282</strain>
    </source>
</reference>
<keyword evidence="4" id="KW-1185">Reference proteome</keyword>
<dbReference type="OrthoDB" id="7392162at2"/>
<name>A0A6I4UIF6_9SPHN</name>
<dbReference type="Proteomes" id="UP000430021">
    <property type="component" value="Unassembled WGS sequence"/>
</dbReference>